<name>A0A0K0G4A4_STRVS</name>
<reference evidence="1" key="1">
    <citation type="submission" date="2014-07" db="EMBL/GenBank/DDBJ databases">
        <authorList>
            <person name="Martin A.A"/>
            <person name="De Silva N."/>
        </authorList>
    </citation>
    <scope>NUCLEOTIDE SEQUENCE</scope>
</reference>
<evidence type="ECO:0000313" key="1">
    <source>
        <dbReference type="Proteomes" id="UP000035680"/>
    </source>
</evidence>
<evidence type="ECO:0000313" key="2">
    <source>
        <dbReference type="WBParaSite" id="SVE_1956400.1"/>
    </source>
</evidence>
<organism evidence="1 2">
    <name type="scientific">Strongyloides venezuelensis</name>
    <name type="common">Threadworm</name>
    <dbReference type="NCBI Taxonomy" id="75913"/>
    <lineage>
        <taxon>Eukaryota</taxon>
        <taxon>Metazoa</taxon>
        <taxon>Ecdysozoa</taxon>
        <taxon>Nematoda</taxon>
        <taxon>Chromadorea</taxon>
        <taxon>Rhabditida</taxon>
        <taxon>Tylenchina</taxon>
        <taxon>Panagrolaimomorpha</taxon>
        <taxon>Strongyloidoidea</taxon>
        <taxon>Strongyloididae</taxon>
        <taxon>Strongyloides</taxon>
    </lineage>
</organism>
<dbReference type="STRING" id="75913.A0A0K0G4A4"/>
<dbReference type="Proteomes" id="UP000035680">
    <property type="component" value="Unassembled WGS sequence"/>
</dbReference>
<keyword evidence="1" id="KW-1185">Reference proteome</keyword>
<sequence length="120" mass="13447">MLFNTTVGLFFPQTGCGGGCCQQSSCGFGRKKREIIEPIVFKNKDVECPQKKWRDIIVQNISDDIEESERTIQQIFYGKFHEKAFVSCTETESLSFTSNGHGFCGAGNGKIYCFLIALLE</sequence>
<protein>
    <submittedName>
        <fullName evidence="2">Ground-like domain-containing protein</fullName>
    </submittedName>
</protein>
<proteinExistence type="predicted"/>
<dbReference type="WBParaSite" id="SVE_1956400.1">
    <property type="protein sequence ID" value="SVE_1956400.1"/>
    <property type="gene ID" value="SVE_1956400"/>
</dbReference>
<reference evidence="2" key="2">
    <citation type="submission" date="2015-08" db="UniProtKB">
        <authorList>
            <consortium name="WormBaseParasite"/>
        </authorList>
    </citation>
    <scope>IDENTIFICATION</scope>
</reference>
<accession>A0A0K0G4A4</accession>
<dbReference type="AlphaFoldDB" id="A0A0K0G4A4"/>